<evidence type="ECO:0000313" key="15">
    <source>
        <dbReference type="EMBL" id="KAF7180940.1"/>
    </source>
</evidence>
<evidence type="ECO:0000256" key="9">
    <source>
        <dbReference type="ARBA" id="ARBA00023295"/>
    </source>
</evidence>
<dbReference type="SUPFAM" id="SSF52279">
    <property type="entry name" value="Beta-D-glucan exohydrolase, C-terminal domain"/>
    <property type="match status" value="1"/>
</dbReference>
<feature type="domain" description="Fibronectin type III-like" evidence="14">
    <location>
        <begin position="740"/>
        <end position="808"/>
    </location>
</feature>
<dbReference type="Pfam" id="PF14310">
    <property type="entry name" value="Fn3-like"/>
    <property type="match status" value="1"/>
</dbReference>
<dbReference type="InterPro" id="IPR036881">
    <property type="entry name" value="Glyco_hydro_3_C_sf"/>
</dbReference>
<evidence type="ECO:0000256" key="10">
    <source>
        <dbReference type="ARBA" id="ARBA00023326"/>
    </source>
</evidence>
<keyword evidence="10" id="KW-0624">Polysaccharide degradation</keyword>
<protein>
    <recommendedName>
        <fullName evidence="4">beta-glucosidase</fullName>
        <ecNumber evidence="4">3.2.1.21</ecNumber>
    </recommendedName>
</protein>
<keyword evidence="13" id="KW-0732">Signal</keyword>
<comment type="catalytic activity">
    <reaction evidence="1">
        <text>Hydrolysis of terminal, non-reducing beta-D-glucosyl residues with release of beta-D-glucose.</text>
        <dbReference type="EC" id="3.2.1.21"/>
    </reaction>
</comment>
<evidence type="ECO:0000259" key="14">
    <source>
        <dbReference type="SMART" id="SM01217"/>
    </source>
</evidence>
<sequence>MKASWNEILLFTAASAICVNGEAYSPPFYPSPWASGQADWAEAHRKAVAFVSKLTLAEKVNLTTGTGCDHFPQILQGLNLAKNYPAGEKIVVLEELGPFQATNNSAFPAGVNVASTWDRRLAYQRGQAMGAEHRDKGVDIQLGPVAETIKGIQDSGVIAVAKHFIGYEQENLRDTISSNIDDKTLHELYLWPFADAVRAGVGSVMCAYNLVNNSYASQNSYLINKLLKDELGFQGFVMSDWSGQHTGVASALAGLDMTMPGDLYTGSGSSFWGSNLTVSVVNGTVPEWRIDDMAIRIMSAFYKVGRDKAQVPVNFDAWTTDEYSYLHYLVSEGYQQVNSYVDVEGNHKELIRKIGSSSIVLLKNVNNALPLTGSEEFTAIIGEDATANPNGPNSCVDRGCDIGTLAMGWGSGTAEFPYLITPEQAIQNTLTKKGRTTNDYGSAANNYDLSSVESLAAKASVALVFANADSGEAYITIDGNAGDRKNLTLWQNGDVVIQAAAANCKNTIVVLHTVGPVVVTDWYDHPNITAILWAGLPGQESGNGLVDVLYGAVSPGGKSPFTWGKDRASYGASIITESSEAIAQEDFSEGIFIDYRWFDKQGEDPIYEFGFGLSYSDFSYSDLNIKTLHASPYVPTAGKTMAAPSFGEVGTYSDYSFPSGLVPVWDYIYSWVTSADPERASGDPDYGLPNSAYLPVDANDGSAQPLNPAGGSPGGNEGLYEALFQVSATIANTGTVLADEVPQLYISLGGPDDPRVVLRGFDRLTIAPGKQTTWTTTITRRDISNWDPISQNWVVSNYPKTVHVGSSSRNLFLNATLPAVQ</sequence>
<dbReference type="GO" id="GO:0008422">
    <property type="term" value="F:beta-glucosidase activity"/>
    <property type="evidence" value="ECO:0007669"/>
    <property type="project" value="UniProtKB-EC"/>
</dbReference>
<dbReference type="FunFam" id="3.40.50.1700:FF:000003">
    <property type="entry name" value="Probable beta-glucosidase"/>
    <property type="match status" value="1"/>
</dbReference>
<comment type="similarity">
    <text evidence="3">Belongs to the glycosyl hydrolase 3 family.</text>
</comment>
<dbReference type="InterPro" id="IPR036962">
    <property type="entry name" value="Glyco_hydro_3_N_sf"/>
</dbReference>
<dbReference type="InterPro" id="IPR026891">
    <property type="entry name" value="Fn3-like"/>
</dbReference>
<proteinExistence type="inferred from homology"/>
<comment type="pathway">
    <text evidence="2">Glycan metabolism; cellulose degradation.</text>
</comment>
<keyword evidence="6" id="KW-0136">Cellulose degradation</keyword>
<dbReference type="SMART" id="SM01217">
    <property type="entry name" value="Fn3_like"/>
    <property type="match status" value="1"/>
</dbReference>
<evidence type="ECO:0000256" key="5">
    <source>
        <dbReference type="ARBA" id="ARBA00022801"/>
    </source>
</evidence>
<dbReference type="AlphaFoldDB" id="A0A8H6V7P2"/>
<comment type="caution">
    <text evidence="15">The sequence shown here is derived from an EMBL/GenBank/DDBJ whole genome shotgun (WGS) entry which is preliminary data.</text>
</comment>
<accession>A0A8H6V7P2</accession>
<evidence type="ECO:0000256" key="8">
    <source>
        <dbReference type="ARBA" id="ARBA00023277"/>
    </source>
</evidence>
<evidence type="ECO:0000256" key="13">
    <source>
        <dbReference type="SAM" id="SignalP"/>
    </source>
</evidence>
<keyword evidence="5" id="KW-0378">Hydrolase</keyword>
<dbReference type="InterPro" id="IPR013783">
    <property type="entry name" value="Ig-like_fold"/>
</dbReference>
<dbReference type="EC" id="3.2.1.21" evidence="4"/>
<dbReference type="Proteomes" id="UP000641853">
    <property type="component" value="Unassembled WGS sequence"/>
</dbReference>
<dbReference type="SUPFAM" id="SSF51445">
    <property type="entry name" value="(Trans)glycosidases"/>
    <property type="match status" value="1"/>
</dbReference>
<keyword evidence="8" id="KW-0119">Carbohydrate metabolism</keyword>
<dbReference type="InterPro" id="IPR002772">
    <property type="entry name" value="Glyco_hydro_3_C"/>
</dbReference>
<dbReference type="InterPro" id="IPR017853">
    <property type="entry name" value="GH"/>
</dbReference>
<dbReference type="PANTHER" id="PTHR42715">
    <property type="entry name" value="BETA-GLUCOSIDASE"/>
    <property type="match status" value="1"/>
</dbReference>
<feature type="signal peptide" evidence="13">
    <location>
        <begin position="1"/>
        <end position="23"/>
    </location>
</feature>
<name>A0A8H6V7P2_9EURO</name>
<feature type="region of interest" description="Disordered" evidence="12">
    <location>
        <begin position="680"/>
        <end position="714"/>
    </location>
</feature>
<gene>
    <name evidence="15" type="ORF">CNMCM7691_000069</name>
</gene>
<evidence type="ECO:0000256" key="11">
    <source>
        <dbReference type="ARBA" id="ARBA00024983"/>
    </source>
</evidence>
<keyword evidence="9" id="KW-0326">Glycosidase</keyword>
<dbReference type="InterPro" id="IPR001764">
    <property type="entry name" value="Glyco_hydro_3_N"/>
</dbReference>
<evidence type="ECO:0000256" key="7">
    <source>
        <dbReference type="ARBA" id="ARBA00023180"/>
    </source>
</evidence>
<evidence type="ECO:0000256" key="12">
    <source>
        <dbReference type="SAM" id="MobiDB-lite"/>
    </source>
</evidence>
<keyword evidence="16" id="KW-1185">Reference proteome</keyword>
<dbReference type="Pfam" id="PF01915">
    <property type="entry name" value="Glyco_hydro_3_C"/>
    <property type="match status" value="1"/>
</dbReference>
<dbReference type="Pfam" id="PF00933">
    <property type="entry name" value="Glyco_hydro_3"/>
    <property type="match status" value="1"/>
</dbReference>
<evidence type="ECO:0000256" key="1">
    <source>
        <dbReference type="ARBA" id="ARBA00000448"/>
    </source>
</evidence>
<comment type="function">
    <text evidence="11">Beta-glucosidases are one of a number of cellulolytic enzymes involved in the degradation of cellulosic biomass. Catalyzes the last step releasing glucose from the inhibitory cellobiose.</text>
</comment>
<feature type="chain" id="PRO_5034123840" description="beta-glucosidase" evidence="13">
    <location>
        <begin position="24"/>
        <end position="821"/>
    </location>
</feature>
<reference evidence="15" key="1">
    <citation type="submission" date="2020-06" db="EMBL/GenBank/DDBJ databases">
        <title>Draft genome sequences of strains closely related to Aspergillus parafelis and Aspergillus hiratsukae.</title>
        <authorList>
            <person name="Dos Santos R.A.C."/>
            <person name="Rivero-Menendez O."/>
            <person name="Steenwyk J.L."/>
            <person name="Mead M.E."/>
            <person name="Goldman G.H."/>
            <person name="Alastruey-Izquierdo A."/>
            <person name="Rokas A."/>
        </authorList>
    </citation>
    <scope>NUCLEOTIDE SEQUENCE</scope>
    <source>
        <strain evidence="15">CNM-CM7691</strain>
    </source>
</reference>
<dbReference type="Gene3D" id="3.20.20.300">
    <property type="entry name" value="Glycoside hydrolase, family 3, N-terminal domain"/>
    <property type="match status" value="2"/>
</dbReference>
<evidence type="ECO:0000256" key="3">
    <source>
        <dbReference type="ARBA" id="ARBA00005336"/>
    </source>
</evidence>
<dbReference type="EMBL" id="JACBAG010001827">
    <property type="protein sequence ID" value="KAF7180940.1"/>
    <property type="molecule type" value="Genomic_DNA"/>
</dbReference>
<evidence type="ECO:0000256" key="6">
    <source>
        <dbReference type="ARBA" id="ARBA00023001"/>
    </source>
</evidence>
<evidence type="ECO:0000256" key="2">
    <source>
        <dbReference type="ARBA" id="ARBA00004987"/>
    </source>
</evidence>
<dbReference type="PANTHER" id="PTHR42715:SF29">
    <property type="entry name" value="BETA-GLUCOSIDASE A-RELATED"/>
    <property type="match status" value="1"/>
</dbReference>
<dbReference type="Gene3D" id="3.40.50.1700">
    <property type="entry name" value="Glycoside hydrolase family 3 C-terminal domain"/>
    <property type="match status" value="1"/>
</dbReference>
<dbReference type="Gene3D" id="2.60.40.10">
    <property type="entry name" value="Immunoglobulins"/>
    <property type="match status" value="1"/>
</dbReference>
<keyword evidence="7" id="KW-0325">Glycoprotein</keyword>
<evidence type="ECO:0000313" key="16">
    <source>
        <dbReference type="Proteomes" id="UP000641853"/>
    </source>
</evidence>
<dbReference type="GO" id="GO:0030245">
    <property type="term" value="P:cellulose catabolic process"/>
    <property type="evidence" value="ECO:0007669"/>
    <property type="project" value="UniProtKB-KW"/>
</dbReference>
<evidence type="ECO:0000256" key="4">
    <source>
        <dbReference type="ARBA" id="ARBA00012744"/>
    </source>
</evidence>
<organism evidence="15 16">
    <name type="scientific">Aspergillus felis</name>
    <dbReference type="NCBI Taxonomy" id="1287682"/>
    <lineage>
        <taxon>Eukaryota</taxon>
        <taxon>Fungi</taxon>
        <taxon>Dikarya</taxon>
        <taxon>Ascomycota</taxon>
        <taxon>Pezizomycotina</taxon>
        <taxon>Eurotiomycetes</taxon>
        <taxon>Eurotiomycetidae</taxon>
        <taxon>Eurotiales</taxon>
        <taxon>Aspergillaceae</taxon>
        <taxon>Aspergillus</taxon>
        <taxon>Aspergillus subgen. Fumigati</taxon>
    </lineage>
</organism>
<dbReference type="InterPro" id="IPR050288">
    <property type="entry name" value="Cellulose_deg_GH3"/>
</dbReference>